<dbReference type="InterPro" id="IPR036388">
    <property type="entry name" value="WH-like_DNA-bd_sf"/>
</dbReference>
<dbReference type="Gene3D" id="1.10.10.10">
    <property type="entry name" value="Winged helix-like DNA-binding domain superfamily/Winged helix DNA-binding domain"/>
    <property type="match status" value="1"/>
</dbReference>
<dbReference type="Pfam" id="PF13191">
    <property type="entry name" value="AAA_16"/>
    <property type="match status" value="1"/>
</dbReference>
<dbReference type="PANTHER" id="PTHR44688">
    <property type="entry name" value="DNA-BINDING TRANSCRIPTIONAL ACTIVATOR DEVR_DOSR"/>
    <property type="match status" value="1"/>
</dbReference>
<dbReference type="PANTHER" id="PTHR44688:SF16">
    <property type="entry name" value="DNA-BINDING TRANSCRIPTIONAL ACTIVATOR DEVR_DOSR"/>
    <property type="match status" value="1"/>
</dbReference>
<accession>A0A846TYR8</accession>
<feature type="region of interest" description="Disordered" evidence="4">
    <location>
        <begin position="94"/>
        <end position="117"/>
    </location>
</feature>
<dbReference type="Gene3D" id="3.40.50.300">
    <property type="entry name" value="P-loop containing nucleotide triphosphate hydrolases"/>
    <property type="match status" value="1"/>
</dbReference>
<sequence>MNPADGVLTVKLPSRAAFLRALASSWEWDAHGPSMVLTGSQGVGKTVLLDQLCARLEGTAHIIRWWTLAPPGGRSPADPAAGLPQEIVGLLASSSGPSEIAEPGRSDTRAAPDGHGAEHTVVRAFQRARTWLHHNAQDAPVLVVVDDVHLLQESHRHVLAQLTRNQEISLLLAATSIRLTGRAMSQLWRDGVISDHRIPDLSLPDVTELLRAALGREPEITEAVPILRRSQGVVGHAVTALGHMLPQSNVGNNLPDPGVHNGEQLLCQALSTTRLDPDQVSIVQVLSRLRQFPASVLIDLFGAQNLDALMDTGVLRLQGRGPSRGVVLTNTWIAGLVPGLISEQRDRELYDVVAGYSTDARVVAGARADLELWRHALGLPLDPVRITHLAESAAVSADYNTVQALIRTLDPGHAAPLRGLHTLALAGVGQIDAATELARPLLDATPDPQHPLQIREVEALYVLAAMSTQQRRATGEFETLLAMAQGHHRALMSSTAAAEHSPHELAQNAALEEAALSARWILENFRGDYKTLLDSLARASAARSVERTTRALMVGLTAKANAVCGRPTDGQAILTHAVRVDLAARNARLAQQHTEDAAMIAAIFGGQWSELLEQVQGQDGGLPDTPAWVQHNVLKGALLLLTGRPHKSVGYLEAALKATADAVAFPVPHLVVSLTAAAFAWVGRHTDAKELLRMDHTDHAQESYLYRATGEYFRGLTEFLLGDVAAGVQRWRSWADDTMVRGCHGLALVFLQALARAGSEFAVRELTVTAQRCQGAWAESLRLLAVALDGQKITDLRAALRSAAAMGDLSLAGYLERLIAVRGHTSGTGPVVPFPDDEVVEVGTGEMDARAVSMAAVLTSREREIADLAAAGLTNQSIAEQVGLSRRTVEGHMLQVLRKLNMSRRNELVDLWRGAQGD</sequence>
<dbReference type="PROSITE" id="PS50043">
    <property type="entry name" value="HTH_LUXR_2"/>
    <property type="match status" value="1"/>
</dbReference>
<protein>
    <submittedName>
        <fullName evidence="6">Helix-turn-helix transcriptional regulator</fullName>
    </submittedName>
</protein>
<dbReference type="GO" id="GO:0006355">
    <property type="term" value="P:regulation of DNA-templated transcription"/>
    <property type="evidence" value="ECO:0007669"/>
    <property type="project" value="InterPro"/>
</dbReference>
<dbReference type="InterPro" id="IPR027417">
    <property type="entry name" value="P-loop_NTPase"/>
</dbReference>
<proteinExistence type="predicted"/>
<name>A0A846TYR8_9MICC</name>
<dbReference type="EMBL" id="JAAVUN010000008">
    <property type="protein sequence ID" value="NKE09425.1"/>
    <property type="molecule type" value="Genomic_DNA"/>
</dbReference>
<keyword evidence="3" id="KW-0804">Transcription</keyword>
<evidence type="ECO:0000256" key="3">
    <source>
        <dbReference type="ARBA" id="ARBA00023163"/>
    </source>
</evidence>
<dbReference type="Pfam" id="PF00196">
    <property type="entry name" value="GerE"/>
    <property type="match status" value="1"/>
</dbReference>
<reference evidence="6 7" key="1">
    <citation type="submission" date="2020-02" db="EMBL/GenBank/DDBJ databases">
        <authorList>
            <person name="Sun Q."/>
        </authorList>
    </citation>
    <scope>NUCLEOTIDE SEQUENCE [LARGE SCALE GENOMIC DNA]</scope>
    <source>
        <strain evidence="6 7">YIM 13062</strain>
    </source>
</reference>
<evidence type="ECO:0000313" key="7">
    <source>
        <dbReference type="Proteomes" id="UP000521379"/>
    </source>
</evidence>
<keyword evidence="7" id="KW-1185">Reference proteome</keyword>
<organism evidence="6 7">
    <name type="scientific">Kocuria subflava</name>
    <dbReference type="NCBI Taxonomy" id="1736139"/>
    <lineage>
        <taxon>Bacteria</taxon>
        <taxon>Bacillati</taxon>
        <taxon>Actinomycetota</taxon>
        <taxon>Actinomycetes</taxon>
        <taxon>Micrococcales</taxon>
        <taxon>Micrococcaceae</taxon>
        <taxon>Kocuria</taxon>
    </lineage>
</organism>
<evidence type="ECO:0000256" key="4">
    <source>
        <dbReference type="SAM" id="MobiDB-lite"/>
    </source>
</evidence>
<dbReference type="SMART" id="SM00421">
    <property type="entry name" value="HTH_LUXR"/>
    <property type="match status" value="1"/>
</dbReference>
<keyword evidence="2" id="KW-0238">DNA-binding</keyword>
<dbReference type="GO" id="GO:0003677">
    <property type="term" value="F:DNA binding"/>
    <property type="evidence" value="ECO:0007669"/>
    <property type="project" value="UniProtKB-KW"/>
</dbReference>
<evidence type="ECO:0000256" key="1">
    <source>
        <dbReference type="ARBA" id="ARBA00023015"/>
    </source>
</evidence>
<dbReference type="Proteomes" id="UP000521379">
    <property type="component" value="Unassembled WGS sequence"/>
</dbReference>
<feature type="domain" description="HTH luxR-type" evidence="5">
    <location>
        <begin position="851"/>
        <end position="916"/>
    </location>
</feature>
<dbReference type="InterPro" id="IPR041664">
    <property type="entry name" value="AAA_16"/>
</dbReference>
<dbReference type="PRINTS" id="PR00038">
    <property type="entry name" value="HTHLUXR"/>
</dbReference>
<evidence type="ECO:0000259" key="5">
    <source>
        <dbReference type="PROSITE" id="PS50043"/>
    </source>
</evidence>
<comment type="caution">
    <text evidence="6">The sequence shown here is derived from an EMBL/GenBank/DDBJ whole genome shotgun (WGS) entry which is preliminary data.</text>
</comment>
<dbReference type="AlphaFoldDB" id="A0A846TYR8"/>
<evidence type="ECO:0000256" key="2">
    <source>
        <dbReference type="ARBA" id="ARBA00023125"/>
    </source>
</evidence>
<dbReference type="InterPro" id="IPR016032">
    <property type="entry name" value="Sig_transdc_resp-reg_C-effctor"/>
</dbReference>
<feature type="compositionally biased region" description="Basic and acidic residues" evidence="4">
    <location>
        <begin position="102"/>
        <end position="117"/>
    </location>
</feature>
<dbReference type="RefSeq" id="WP_168023472.1">
    <property type="nucleotide sequence ID" value="NZ_JAAVUN010000008.1"/>
</dbReference>
<dbReference type="CDD" id="cd06170">
    <property type="entry name" value="LuxR_C_like"/>
    <property type="match status" value="1"/>
</dbReference>
<dbReference type="SUPFAM" id="SSF52540">
    <property type="entry name" value="P-loop containing nucleoside triphosphate hydrolases"/>
    <property type="match status" value="1"/>
</dbReference>
<keyword evidence="1" id="KW-0805">Transcription regulation</keyword>
<dbReference type="InterPro" id="IPR000792">
    <property type="entry name" value="Tscrpt_reg_LuxR_C"/>
</dbReference>
<dbReference type="SUPFAM" id="SSF46894">
    <property type="entry name" value="C-terminal effector domain of the bipartite response regulators"/>
    <property type="match status" value="1"/>
</dbReference>
<evidence type="ECO:0000313" key="6">
    <source>
        <dbReference type="EMBL" id="NKE09425.1"/>
    </source>
</evidence>
<gene>
    <name evidence="6" type="ORF">GTW58_05615</name>
</gene>